<accession>A0AA38H1F4</accession>
<organism evidence="1 2">
    <name type="scientific">Taxus chinensis</name>
    <name type="common">Chinese yew</name>
    <name type="synonym">Taxus wallichiana var. chinensis</name>
    <dbReference type="NCBI Taxonomy" id="29808"/>
    <lineage>
        <taxon>Eukaryota</taxon>
        <taxon>Viridiplantae</taxon>
        <taxon>Streptophyta</taxon>
        <taxon>Embryophyta</taxon>
        <taxon>Tracheophyta</taxon>
        <taxon>Spermatophyta</taxon>
        <taxon>Pinopsida</taxon>
        <taxon>Pinidae</taxon>
        <taxon>Conifers II</taxon>
        <taxon>Cupressales</taxon>
        <taxon>Taxaceae</taxon>
        <taxon>Taxus</taxon>
    </lineage>
</organism>
<evidence type="ECO:0000313" key="2">
    <source>
        <dbReference type="Proteomes" id="UP000824469"/>
    </source>
</evidence>
<proteinExistence type="predicted"/>
<comment type="caution">
    <text evidence="1">The sequence shown here is derived from an EMBL/GenBank/DDBJ whole genome shotgun (WGS) entry which is preliminary data.</text>
</comment>
<keyword evidence="2" id="KW-1185">Reference proteome</keyword>
<dbReference type="EMBL" id="JAHRHJ020000001">
    <property type="protein sequence ID" value="KAH9330825.1"/>
    <property type="molecule type" value="Genomic_DNA"/>
</dbReference>
<gene>
    <name evidence="1" type="ORF">KI387_002933</name>
</gene>
<feature type="non-terminal residue" evidence="1">
    <location>
        <position position="1"/>
    </location>
</feature>
<feature type="non-terminal residue" evidence="1">
    <location>
        <position position="59"/>
    </location>
</feature>
<protein>
    <submittedName>
        <fullName evidence="1">Uncharacterized protein</fullName>
    </submittedName>
</protein>
<evidence type="ECO:0000313" key="1">
    <source>
        <dbReference type="EMBL" id="KAH9330825.1"/>
    </source>
</evidence>
<sequence>RLPNTILALIMVFRSEWKCGRSGDFFDRIGLDLHDWKKLPDLKVRLRLYAYNKSYAAPL</sequence>
<dbReference type="AlphaFoldDB" id="A0AA38H1F4"/>
<dbReference type="Proteomes" id="UP000824469">
    <property type="component" value="Unassembled WGS sequence"/>
</dbReference>
<reference evidence="1 2" key="1">
    <citation type="journal article" date="2021" name="Nat. Plants">
        <title>The Taxus genome provides insights into paclitaxel biosynthesis.</title>
        <authorList>
            <person name="Xiong X."/>
            <person name="Gou J."/>
            <person name="Liao Q."/>
            <person name="Li Y."/>
            <person name="Zhou Q."/>
            <person name="Bi G."/>
            <person name="Li C."/>
            <person name="Du R."/>
            <person name="Wang X."/>
            <person name="Sun T."/>
            <person name="Guo L."/>
            <person name="Liang H."/>
            <person name="Lu P."/>
            <person name="Wu Y."/>
            <person name="Zhang Z."/>
            <person name="Ro D.K."/>
            <person name="Shang Y."/>
            <person name="Huang S."/>
            <person name="Yan J."/>
        </authorList>
    </citation>
    <scope>NUCLEOTIDE SEQUENCE [LARGE SCALE GENOMIC DNA]</scope>
    <source>
        <strain evidence="1">Ta-2019</strain>
    </source>
</reference>
<name>A0AA38H1F4_TAXCH</name>